<sequence length="105" mass="12371">MLRKVNKEVLRALFDNPLTVLGMFPHPQNRKFTIEKHGKSIDAMAQLAVKQDSKGFWRMLESVSTDDREKVKVCFLVYHYLRLYYPQAMEWFLDQQASGKSLTNF</sequence>
<dbReference type="AlphaFoldDB" id="K9TWY1"/>
<name>K9TWY1_CHRTP</name>
<protein>
    <submittedName>
        <fullName evidence="1">Uncharacterized protein</fullName>
    </submittedName>
</protein>
<dbReference type="Proteomes" id="UP000010384">
    <property type="component" value="Chromosome"/>
</dbReference>
<keyword evidence="2" id="KW-1185">Reference proteome</keyword>
<accession>K9TWY1</accession>
<evidence type="ECO:0000313" key="2">
    <source>
        <dbReference type="Proteomes" id="UP000010384"/>
    </source>
</evidence>
<dbReference type="InParanoid" id="K9TWY1"/>
<dbReference type="HOGENOM" id="CLU_2231801_0_0_3"/>
<organism evidence="1 2">
    <name type="scientific">Chroococcidiopsis thermalis (strain PCC 7203)</name>
    <dbReference type="NCBI Taxonomy" id="251229"/>
    <lineage>
        <taxon>Bacteria</taxon>
        <taxon>Bacillati</taxon>
        <taxon>Cyanobacteriota</taxon>
        <taxon>Cyanophyceae</taxon>
        <taxon>Chroococcidiopsidales</taxon>
        <taxon>Chroococcidiopsidaceae</taxon>
        <taxon>Chroococcidiopsis</taxon>
    </lineage>
</organism>
<dbReference type="KEGG" id="cthe:Chro_1168"/>
<proteinExistence type="predicted"/>
<gene>
    <name evidence="1" type="ORF">Chro_1168</name>
</gene>
<reference evidence="1 2" key="1">
    <citation type="submission" date="2012-06" db="EMBL/GenBank/DDBJ databases">
        <title>Finished chromosome of genome of Chroococcidiopsis thermalis PCC 7203.</title>
        <authorList>
            <consortium name="US DOE Joint Genome Institute"/>
            <person name="Gugger M."/>
            <person name="Coursin T."/>
            <person name="Rippka R."/>
            <person name="Tandeau De Marsac N."/>
            <person name="Huntemann M."/>
            <person name="Wei C.-L."/>
            <person name="Han J."/>
            <person name="Detter J.C."/>
            <person name="Han C."/>
            <person name="Tapia R."/>
            <person name="Davenport K."/>
            <person name="Daligault H."/>
            <person name="Erkkila T."/>
            <person name="Gu W."/>
            <person name="Munk A.C.C."/>
            <person name="Teshima H."/>
            <person name="Xu Y."/>
            <person name="Chain P."/>
            <person name="Chen A."/>
            <person name="Krypides N."/>
            <person name="Mavromatis K."/>
            <person name="Markowitz V."/>
            <person name="Szeto E."/>
            <person name="Ivanova N."/>
            <person name="Mikhailova N."/>
            <person name="Ovchinnikova G."/>
            <person name="Pagani I."/>
            <person name="Pati A."/>
            <person name="Goodwin L."/>
            <person name="Peters L."/>
            <person name="Pitluck S."/>
            <person name="Woyke T."/>
            <person name="Kerfeld C."/>
        </authorList>
    </citation>
    <scope>NUCLEOTIDE SEQUENCE [LARGE SCALE GENOMIC DNA]</scope>
    <source>
        <strain evidence="1 2">PCC 7203</strain>
    </source>
</reference>
<dbReference type="RefSeq" id="WP_015153245.1">
    <property type="nucleotide sequence ID" value="NC_019695.1"/>
</dbReference>
<evidence type="ECO:0000313" key="1">
    <source>
        <dbReference type="EMBL" id="AFY86696.1"/>
    </source>
</evidence>
<dbReference type="EMBL" id="CP003597">
    <property type="protein sequence ID" value="AFY86696.1"/>
    <property type="molecule type" value="Genomic_DNA"/>
</dbReference>